<accession>A0ABQ9HRZ0</accession>
<keyword evidence="2 3" id="KW-0040">ANK repeat</keyword>
<keyword evidence="5" id="KW-1185">Reference proteome</keyword>
<dbReference type="Gene3D" id="1.25.40.20">
    <property type="entry name" value="Ankyrin repeat-containing domain"/>
    <property type="match status" value="1"/>
</dbReference>
<evidence type="ECO:0000313" key="4">
    <source>
        <dbReference type="EMBL" id="KAJ8887143.1"/>
    </source>
</evidence>
<sequence>MPTECITNPLQRELADSIIRMVPLDEIRILLACGAKVNEPVTQGLRPLHYAVWQRYMEAARLLLVRGGDVNARDECGYSALHLSAEHGYVWTEYTVVCLLSK</sequence>
<keyword evidence="1" id="KW-0677">Repeat</keyword>
<reference evidence="4 5" key="1">
    <citation type="submission" date="2023-02" db="EMBL/GenBank/DDBJ databases">
        <title>LHISI_Scaffold_Assembly.</title>
        <authorList>
            <person name="Stuart O.P."/>
            <person name="Cleave R."/>
            <person name="Magrath M.J.L."/>
            <person name="Mikheyev A.S."/>
        </authorList>
    </citation>
    <scope>NUCLEOTIDE SEQUENCE [LARGE SCALE GENOMIC DNA]</scope>
    <source>
        <strain evidence="4">Daus_M_001</strain>
        <tissue evidence="4">Leg muscle</tissue>
    </source>
</reference>
<dbReference type="Pfam" id="PF13857">
    <property type="entry name" value="Ank_5"/>
    <property type="match status" value="1"/>
</dbReference>
<evidence type="ECO:0000256" key="3">
    <source>
        <dbReference type="PROSITE-ProRule" id="PRU00023"/>
    </source>
</evidence>
<proteinExistence type="predicted"/>
<dbReference type="PANTHER" id="PTHR24198:SF165">
    <property type="entry name" value="ANKYRIN REPEAT-CONTAINING PROTEIN-RELATED"/>
    <property type="match status" value="1"/>
</dbReference>
<feature type="repeat" description="ANK" evidence="3">
    <location>
        <begin position="43"/>
        <end position="75"/>
    </location>
</feature>
<comment type="caution">
    <text evidence="4">The sequence shown here is derived from an EMBL/GenBank/DDBJ whole genome shotgun (WGS) entry which is preliminary data.</text>
</comment>
<dbReference type="InterPro" id="IPR036770">
    <property type="entry name" value="Ankyrin_rpt-contain_sf"/>
</dbReference>
<dbReference type="PROSITE" id="PS50088">
    <property type="entry name" value="ANK_REPEAT"/>
    <property type="match status" value="1"/>
</dbReference>
<dbReference type="EMBL" id="JARBHB010000004">
    <property type="protein sequence ID" value="KAJ8887143.1"/>
    <property type="molecule type" value="Genomic_DNA"/>
</dbReference>
<dbReference type="Proteomes" id="UP001159363">
    <property type="component" value="Chromosome X"/>
</dbReference>
<dbReference type="SUPFAM" id="SSF48403">
    <property type="entry name" value="Ankyrin repeat"/>
    <property type="match status" value="1"/>
</dbReference>
<evidence type="ECO:0000256" key="1">
    <source>
        <dbReference type="ARBA" id="ARBA00022737"/>
    </source>
</evidence>
<dbReference type="InterPro" id="IPR002110">
    <property type="entry name" value="Ankyrin_rpt"/>
</dbReference>
<evidence type="ECO:0000313" key="5">
    <source>
        <dbReference type="Proteomes" id="UP001159363"/>
    </source>
</evidence>
<name>A0ABQ9HRZ0_9NEOP</name>
<organism evidence="4 5">
    <name type="scientific">Dryococelus australis</name>
    <dbReference type="NCBI Taxonomy" id="614101"/>
    <lineage>
        <taxon>Eukaryota</taxon>
        <taxon>Metazoa</taxon>
        <taxon>Ecdysozoa</taxon>
        <taxon>Arthropoda</taxon>
        <taxon>Hexapoda</taxon>
        <taxon>Insecta</taxon>
        <taxon>Pterygota</taxon>
        <taxon>Neoptera</taxon>
        <taxon>Polyneoptera</taxon>
        <taxon>Phasmatodea</taxon>
        <taxon>Verophasmatodea</taxon>
        <taxon>Anareolatae</taxon>
        <taxon>Phasmatidae</taxon>
        <taxon>Eurycanthinae</taxon>
        <taxon>Dryococelus</taxon>
    </lineage>
</organism>
<gene>
    <name evidence="4" type="ORF">PR048_013358</name>
</gene>
<protein>
    <submittedName>
        <fullName evidence="4">Uncharacterized protein</fullName>
    </submittedName>
</protein>
<evidence type="ECO:0000256" key="2">
    <source>
        <dbReference type="ARBA" id="ARBA00023043"/>
    </source>
</evidence>
<dbReference type="PANTHER" id="PTHR24198">
    <property type="entry name" value="ANKYRIN REPEAT AND PROTEIN KINASE DOMAIN-CONTAINING PROTEIN"/>
    <property type="match status" value="1"/>
</dbReference>
<dbReference type="PROSITE" id="PS50297">
    <property type="entry name" value="ANK_REP_REGION"/>
    <property type="match status" value="1"/>
</dbReference>